<reference evidence="2" key="1">
    <citation type="journal article" date="2022" name="bioRxiv">
        <title>Sequencing and chromosome-scale assembly of the giantPleurodeles waltlgenome.</title>
        <authorList>
            <person name="Brown T."/>
            <person name="Elewa A."/>
            <person name="Iarovenko S."/>
            <person name="Subramanian E."/>
            <person name="Araus A.J."/>
            <person name="Petzold A."/>
            <person name="Susuki M."/>
            <person name="Suzuki K.-i.T."/>
            <person name="Hayashi T."/>
            <person name="Toyoda A."/>
            <person name="Oliveira C."/>
            <person name="Osipova E."/>
            <person name="Leigh N.D."/>
            <person name="Simon A."/>
            <person name="Yun M.H."/>
        </authorList>
    </citation>
    <scope>NUCLEOTIDE SEQUENCE</scope>
    <source>
        <strain evidence="2">20211129_DDA</strain>
        <tissue evidence="2">Liver</tissue>
    </source>
</reference>
<dbReference type="AlphaFoldDB" id="A0AAV7REG1"/>
<keyword evidence="3" id="KW-1185">Reference proteome</keyword>
<name>A0AAV7REG1_PLEWA</name>
<protein>
    <recommendedName>
        <fullName evidence="4">Secreted protein</fullName>
    </recommendedName>
</protein>
<keyword evidence="1" id="KW-0732">Signal</keyword>
<sequence>MLPFVARAALVLLSRTCVRCPRGGASARAADIYLRTARGGRSSPLAPRSSVCGLARTSVPGASETARRAVGGLVSEVWRAVSTLGIVSEAAQRGSGSPAVPGSVPALAVG</sequence>
<evidence type="ECO:0000313" key="3">
    <source>
        <dbReference type="Proteomes" id="UP001066276"/>
    </source>
</evidence>
<feature type="signal peptide" evidence="1">
    <location>
        <begin position="1"/>
        <end position="20"/>
    </location>
</feature>
<evidence type="ECO:0000256" key="1">
    <source>
        <dbReference type="SAM" id="SignalP"/>
    </source>
</evidence>
<dbReference type="Proteomes" id="UP001066276">
    <property type="component" value="Chromosome 5"/>
</dbReference>
<feature type="chain" id="PRO_5043529641" description="Secreted protein" evidence="1">
    <location>
        <begin position="21"/>
        <end position="110"/>
    </location>
</feature>
<gene>
    <name evidence="2" type="ORF">NDU88_002421</name>
</gene>
<organism evidence="2 3">
    <name type="scientific">Pleurodeles waltl</name>
    <name type="common">Iberian ribbed newt</name>
    <dbReference type="NCBI Taxonomy" id="8319"/>
    <lineage>
        <taxon>Eukaryota</taxon>
        <taxon>Metazoa</taxon>
        <taxon>Chordata</taxon>
        <taxon>Craniata</taxon>
        <taxon>Vertebrata</taxon>
        <taxon>Euteleostomi</taxon>
        <taxon>Amphibia</taxon>
        <taxon>Batrachia</taxon>
        <taxon>Caudata</taxon>
        <taxon>Salamandroidea</taxon>
        <taxon>Salamandridae</taxon>
        <taxon>Pleurodelinae</taxon>
        <taxon>Pleurodeles</taxon>
    </lineage>
</organism>
<evidence type="ECO:0008006" key="4">
    <source>
        <dbReference type="Google" id="ProtNLM"/>
    </source>
</evidence>
<accession>A0AAV7REG1</accession>
<dbReference type="EMBL" id="JANPWB010000009">
    <property type="protein sequence ID" value="KAJ1149614.1"/>
    <property type="molecule type" value="Genomic_DNA"/>
</dbReference>
<comment type="caution">
    <text evidence="2">The sequence shown here is derived from an EMBL/GenBank/DDBJ whole genome shotgun (WGS) entry which is preliminary data.</text>
</comment>
<proteinExistence type="predicted"/>
<evidence type="ECO:0000313" key="2">
    <source>
        <dbReference type="EMBL" id="KAJ1149614.1"/>
    </source>
</evidence>